<dbReference type="EMBL" id="GBXM01056417">
    <property type="protein sequence ID" value="JAH52160.1"/>
    <property type="molecule type" value="Transcribed_RNA"/>
</dbReference>
<organism evidence="1">
    <name type="scientific">Anguilla anguilla</name>
    <name type="common">European freshwater eel</name>
    <name type="synonym">Muraena anguilla</name>
    <dbReference type="NCBI Taxonomy" id="7936"/>
    <lineage>
        <taxon>Eukaryota</taxon>
        <taxon>Metazoa</taxon>
        <taxon>Chordata</taxon>
        <taxon>Craniata</taxon>
        <taxon>Vertebrata</taxon>
        <taxon>Euteleostomi</taxon>
        <taxon>Actinopterygii</taxon>
        <taxon>Neopterygii</taxon>
        <taxon>Teleostei</taxon>
        <taxon>Anguilliformes</taxon>
        <taxon>Anguillidae</taxon>
        <taxon>Anguilla</taxon>
    </lineage>
</organism>
<proteinExistence type="predicted"/>
<evidence type="ECO:0000313" key="1">
    <source>
        <dbReference type="EMBL" id="JAH52160.1"/>
    </source>
</evidence>
<dbReference type="AlphaFoldDB" id="A0A0E9TGW3"/>
<name>A0A0E9TGW3_ANGAN</name>
<reference evidence="1" key="1">
    <citation type="submission" date="2014-11" db="EMBL/GenBank/DDBJ databases">
        <authorList>
            <person name="Amaro Gonzalez C."/>
        </authorList>
    </citation>
    <scope>NUCLEOTIDE SEQUENCE</scope>
</reference>
<accession>A0A0E9TGW3</accession>
<sequence length="39" mass="4545">MTIIRHYDYISLDATSILLPNTNSRTLIANNNNPYTWAY</sequence>
<protein>
    <submittedName>
        <fullName evidence="1">Uncharacterized protein</fullName>
    </submittedName>
</protein>
<reference evidence="1" key="2">
    <citation type="journal article" date="2015" name="Fish Shellfish Immunol.">
        <title>Early steps in the European eel (Anguilla anguilla)-Vibrio vulnificus interaction in the gills: Role of the RtxA13 toxin.</title>
        <authorList>
            <person name="Callol A."/>
            <person name="Pajuelo D."/>
            <person name="Ebbesson L."/>
            <person name="Teles M."/>
            <person name="MacKenzie S."/>
            <person name="Amaro C."/>
        </authorList>
    </citation>
    <scope>NUCLEOTIDE SEQUENCE</scope>
</reference>